<dbReference type="FunFam" id="3.20.20.70:FF:000016">
    <property type="entry name" value="Triosephosphate isomerase"/>
    <property type="match status" value="1"/>
</dbReference>
<dbReference type="NCBIfam" id="TIGR00419">
    <property type="entry name" value="tim"/>
    <property type="match status" value="1"/>
</dbReference>
<dbReference type="GO" id="GO:0006094">
    <property type="term" value="P:gluconeogenesis"/>
    <property type="evidence" value="ECO:0007669"/>
    <property type="project" value="UniProtKB-UniPathway"/>
</dbReference>
<keyword evidence="5 11" id="KW-0312">Gluconeogenesis</keyword>
<dbReference type="HAMAP" id="MF_00147_B">
    <property type="entry name" value="TIM_B"/>
    <property type="match status" value="1"/>
</dbReference>
<dbReference type="UniPathway" id="UPA00138"/>
<comment type="pathway">
    <text evidence="1 11">Carbohydrate degradation; glycolysis; D-glyceraldehyde 3-phosphate from glycerone phosphate: step 1/1.</text>
</comment>
<keyword evidence="6" id="KW-0963">Cytoplasm</keyword>
<comment type="catalytic activity">
    <reaction evidence="9">
        <text>D-glyceraldehyde 3-phosphate = dihydroxyacetone phosphate</text>
        <dbReference type="Rhea" id="RHEA:18585"/>
        <dbReference type="ChEBI" id="CHEBI:57642"/>
        <dbReference type="ChEBI" id="CHEBI:59776"/>
        <dbReference type="EC" id="5.3.1.1"/>
    </reaction>
    <physiologicalReaction direction="left-to-right" evidence="9">
        <dbReference type="Rhea" id="RHEA:18586"/>
    </physiologicalReaction>
</comment>
<evidence type="ECO:0000256" key="5">
    <source>
        <dbReference type="ARBA" id="ARBA00022432"/>
    </source>
</evidence>
<feature type="signal peptide" evidence="12">
    <location>
        <begin position="1"/>
        <end position="18"/>
    </location>
</feature>
<dbReference type="PANTHER" id="PTHR21139">
    <property type="entry name" value="TRIOSEPHOSPHATE ISOMERASE"/>
    <property type="match status" value="1"/>
</dbReference>
<dbReference type="AlphaFoldDB" id="A0A7S1BLW5"/>
<reference evidence="13" key="1">
    <citation type="submission" date="2021-01" db="EMBL/GenBank/DDBJ databases">
        <authorList>
            <person name="Corre E."/>
            <person name="Pelletier E."/>
            <person name="Niang G."/>
            <person name="Scheremetjew M."/>
            <person name="Finn R."/>
            <person name="Kale V."/>
            <person name="Holt S."/>
            <person name="Cochrane G."/>
            <person name="Meng A."/>
            <person name="Brown T."/>
            <person name="Cohen L."/>
        </authorList>
    </citation>
    <scope>NUCLEOTIDE SEQUENCE</scope>
    <source>
        <strain evidence="13">308</strain>
    </source>
</reference>
<gene>
    <name evidence="13" type="ORF">CHYS00102_LOCUS18892</name>
</gene>
<evidence type="ECO:0000256" key="10">
    <source>
        <dbReference type="ARBA" id="ARBA00056661"/>
    </source>
</evidence>
<dbReference type="EMBL" id="HBFR01026250">
    <property type="protein sequence ID" value="CAD8891686.1"/>
    <property type="molecule type" value="Transcribed_RNA"/>
</dbReference>
<dbReference type="UniPathway" id="UPA00109">
    <property type="reaction ID" value="UER00189"/>
</dbReference>
<dbReference type="GO" id="GO:0005829">
    <property type="term" value="C:cytosol"/>
    <property type="evidence" value="ECO:0007669"/>
    <property type="project" value="TreeGrafter"/>
</dbReference>
<dbReference type="Pfam" id="PF00121">
    <property type="entry name" value="TIM"/>
    <property type="match status" value="1"/>
</dbReference>
<dbReference type="EC" id="5.3.1.1" evidence="11"/>
<evidence type="ECO:0000313" key="13">
    <source>
        <dbReference type="EMBL" id="CAD8891686.1"/>
    </source>
</evidence>
<evidence type="ECO:0000256" key="1">
    <source>
        <dbReference type="ARBA" id="ARBA00004680"/>
    </source>
</evidence>
<keyword evidence="12" id="KW-0732">Signal</keyword>
<evidence type="ECO:0000256" key="3">
    <source>
        <dbReference type="ARBA" id="ARBA00007422"/>
    </source>
</evidence>
<evidence type="ECO:0000256" key="8">
    <source>
        <dbReference type="ARBA" id="ARBA00023235"/>
    </source>
</evidence>
<keyword evidence="8 11" id="KW-0413">Isomerase</keyword>
<comment type="subunit">
    <text evidence="4">Homodimer.</text>
</comment>
<evidence type="ECO:0000256" key="12">
    <source>
        <dbReference type="SAM" id="SignalP"/>
    </source>
</evidence>
<dbReference type="GO" id="GO:0004807">
    <property type="term" value="F:triose-phosphate isomerase activity"/>
    <property type="evidence" value="ECO:0007669"/>
    <property type="project" value="UniProtKB-EC"/>
</dbReference>
<sequence length="289" mass="30433">MKIVAASLLIAILGSANAFSPAFDTVGRSRKALTNLDATRKPFITGNWKLNPSTLPEALNLGESIAAAVDSGSPCDVALFVPYVFIEAVKGVTDGKISIGAEGVCPEIKGAFTGAVSAPQVKSLGLEWALAGHSERRTIFGEDDDYINGQCLKIIENGMNVMLCIGETESEYNLNLAGAVCAVQLKKALAGISAEDTKRVAIAYEPVWAIGTGKVATPEIAQSVHKGVRDILTDMYDEEIAQEIRILYGGSVTPESVDDLMAQPDIDGALVGGASLDATKFARIINFKA</sequence>
<comment type="function">
    <text evidence="10">Catalyzes the interconversion of glyceraldehyde 3-phosphate and dihydroxyacetone phosphate in the glycolytic and gluconeogenic pathways.</text>
</comment>
<protein>
    <recommendedName>
        <fullName evidence="11">Triosephosphate isomerase</fullName>
        <ecNumber evidence="11">5.3.1.1</ecNumber>
    </recommendedName>
</protein>
<dbReference type="PROSITE" id="PS51440">
    <property type="entry name" value="TIM_2"/>
    <property type="match status" value="1"/>
</dbReference>
<evidence type="ECO:0000256" key="9">
    <source>
        <dbReference type="ARBA" id="ARBA00052432"/>
    </source>
</evidence>
<comment type="pathway">
    <text evidence="2 11">Carbohydrate biosynthesis; gluconeogenesis.</text>
</comment>
<dbReference type="InterPro" id="IPR022896">
    <property type="entry name" value="TrioseP_Isoase_bac/euk"/>
</dbReference>
<dbReference type="InterPro" id="IPR035990">
    <property type="entry name" value="TIM_sf"/>
</dbReference>
<proteinExistence type="inferred from homology"/>
<dbReference type="PROSITE" id="PS00171">
    <property type="entry name" value="TIM_1"/>
    <property type="match status" value="1"/>
</dbReference>
<dbReference type="InterPro" id="IPR020861">
    <property type="entry name" value="Triosephosphate_isomerase_AS"/>
</dbReference>
<dbReference type="GO" id="GO:0046166">
    <property type="term" value="P:glyceraldehyde-3-phosphate biosynthetic process"/>
    <property type="evidence" value="ECO:0007669"/>
    <property type="project" value="TreeGrafter"/>
</dbReference>
<dbReference type="InterPro" id="IPR000652">
    <property type="entry name" value="Triosephosphate_isomerase"/>
</dbReference>
<evidence type="ECO:0000256" key="6">
    <source>
        <dbReference type="ARBA" id="ARBA00022490"/>
    </source>
</evidence>
<organism evidence="13">
    <name type="scientific">Corethron hystrix</name>
    <dbReference type="NCBI Taxonomy" id="216773"/>
    <lineage>
        <taxon>Eukaryota</taxon>
        <taxon>Sar</taxon>
        <taxon>Stramenopiles</taxon>
        <taxon>Ochrophyta</taxon>
        <taxon>Bacillariophyta</taxon>
        <taxon>Coscinodiscophyceae</taxon>
        <taxon>Corethrophycidae</taxon>
        <taxon>Corethrales</taxon>
        <taxon>Corethraceae</taxon>
        <taxon>Corethron</taxon>
    </lineage>
</organism>
<dbReference type="GO" id="GO:0019563">
    <property type="term" value="P:glycerol catabolic process"/>
    <property type="evidence" value="ECO:0007669"/>
    <property type="project" value="TreeGrafter"/>
</dbReference>
<dbReference type="PANTHER" id="PTHR21139:SF42">
    <property type="entry name" value="TRIOSEPHOSPHATE ISOMERASE"/>
    <property type="match status" value="1"/>
</dbReference>
<dbReference type="GO" id="GO:0006096">
    <property type="term" value="P:glycolytic process"/>
    <property type="evidence" value="ECO:0007669"/>
    <property type="project" value="UniProtKB-UniPathway"/>
</dbReference>
<dbReference type="InterPro" id="IPR013785">
    <property type="entry name" value="Aldolase_TIM"/>
</dbReference>
<dbReference type="CDD" id="cd00311">
    <property type="entry name" value="TIM"/>
    <property type="match status" value="1"/>
</dbReference>
<keyword evidence="7 11" id="KW-0324">Glycolysis</keyword>
<feature type="chain" id="PRO_5031259937" description="Triosephosphate isomerase" evidence="12">
    <location>
        <begin position="19"/>
        <end position="289"/>
    </location>
</feature>
<dbReference type="Gene3D" id="3.20.20.70">
    <property type="entry name" value="Aldolase class I"/>
    <property type="match status" value="1"/>
</dbReference>
<evidence type="ECO:0000256" key="11">
    <source>
        <dbReference type="RuleBase" id="RU363013"/>
    </source>
</evidence>
<accession>A0A7S1BLW5</accession>
<evidence type="ECO:0000256" key="4">
    <source>
        <dbReference type="ARBA" id="ARBA00011738"/>
    </source>
</evidence>
<comment type="similarity">
    <text evidence="3 11">Belongs to the triosephosphate isomerase family.</text>
</comment>
<evidence type="ECO:0000256" key="7">
    <source>
        <dbReference type="ARBA" id="ARBA00023152"/>
    </source>
</evidence>
<dbReference type="SUPFAM" id="SSF51351">
    <property type="entry name" value="Triosephosphate isomerase (TIM)"/>
    <property type="match status" value="1"/>
</dbReference>
<name>A0A7S1BLW5_9STRA</name>
<evidence type="ECO:0000256" key="2">
    <source>
        <dbReference type="ARBA" id="ARBA00004742"/>
    </source>
</evidence>